<feature type="transmembrane region" description="Helical" evidence="6">
    <location>
        <begin position="20"/>
        <end position="37"/>
    </location>
</feature>
<dbReference type="Gene3D" id="3.40.1710.10">
    <property type="entry name" value="abc type-2 transporter like domain"/>
    <property type="match status" value="1"/>
</dbReference>
<evidence type="ECO:0000256" key="3">
    <source>
        <dbReference type="ARBA" id="ARBA00022692"/>
    </source>
</evidence>
<feature type="transmembrane region" description="Helical" evidence="6">
    <location>
        <begin position="246"/>
        <end position="269"/>
    </location>
</feature>
<keyword evidence="9" id="KW-1185">Reference proteome</keyword>
<evidence type="ECO:0000256" key="1">
    <source>
        <dbReference type="ARBA" id="ARBA00004651"/>
    </source>
</evidence>
<feature type="domain" description="ABC-2 type transporter transmembrane" evidence="7">
    <location>
        <begin position="19"/>
        <end position="388"/>
    </location>
</feature>
<sequence length="396" mass="44458">MWKIIYVKILNLKKNYKPYLFMLMFPLIFTFIFGLMTEGENYRIKVPVVDMDNSDHSRWLLEELDKIGSYQINLTDREKLSNLVSENTSPVGLIIPENFGEDINGGTPPRLDLVITAERPEVYSFEGVLRASIQKIAFNSHIVHGTLDTLAGYLTLGKDEREGIKNRIYRLAMEKWEEEIPIRVKEKVAGSSRKDASFNMYTQSSVGFAIAFSMFTFIFAIGEILEEKENGVWNRINISPLSKFQIYTGNLLYACAVGFIQLLIMAFVGDRVFGVDWGGNIGGVLAIFAAFTFCIVSLGLLMSSVIKNRHQLQVIAPVVVVSTSMIGGCYWPLEIVSSRMLIAASKFVPQGWAVKALKDLIVYNRGFEVVYLPAAVLILMGVVFLGTALQIREKGE</sequence>
<dbReference type="RefSeq" id="WP_206709069.1">
    <property type="nucleotide sequence ID" value="NZ_CP059066.1"/>
</dbReference>
<evidence type="ECO:0000256" key="2">
    <source>
        <dbReference type="ARBA" id="ARBA00022475"/>
    </source>
</evidence>
<reference evidence="8" key="1">
    <citation type="submission" date="2020-07" db="EMBL/GenBank/DDBJ databases">
        <title>Koleobacter methoxysyntrophicus gen. nov., sp. nov., a novel anaerobic bacterium isolated from deep subsurface oil field and proposal of Koleobacterales ord. nov. in the phylum Firmicutes.</title>
        <authorList>
            <person name="Sakamoto S."/>
            <person name="Tamaki H."/>
        </authorList>
    </citation>
    <scope>NUCLEOTIDE SEQUENCE</scope>
    <source>
        <strain evidence="8">NRmbB1</strain>
    </source>
</reference>
<keyword evidence="3 6" id="KW-0812">Transmembrane</keyword>
<gene>
    <name evidence="8" type="ORF">H0A61_01220</name>
</gene>
<feature type="transmembrane region" description="Helical" evidence="6">
    <location>
        <begin position="281"/>
        <end position="302"/>
    </location>
</feature>
<dbReference type="Proteomes" id="UP000662904">
    <property type="component" value="Chromosome"/>
</dbReference>
<dbReference type="InterPro" id="IPR013525">
    <property type="entry name" value="ABC2_TM"/>
</dbReference>
<protein>
    <recommendedName>
        <fullName evidence="7">ABC-2 type transporter transmembrane domain-containing protein</fullName>
    </recommendedName>
</protein>
<comment type="subcellular location">
    <subcellularLocation>
        <location evidence="1">Cell membrane</location>
        <topology evidence="1">Multi-pass membrane protein</topology>
    </subcellularLocation>
</comment>
<keyword evidence="4 6" id="KW-1133">Transmembrane helix</keyword>
<dbReference type="AlphaFoldDB" id="A0A8A0RMW8"/>
<feature type="transmembrane region" description="Helical" evidence="6">
    <location>
        <begin position="370"/>
        <end position="391"/>
    </location>
</feature>
<evidence type="ECO:0000313" key="9">
    <source>
        <dbReference type="Proteomes" id="UP000662904"/>
    </source>
</evidence>
<dbReference type="Pfam" id="PF12698">
    <property type="entry name" value="ABC2_membrane_3"/>
    <property type="match status" value="1"/>
</dbReference>
<accession>A0A8A0RMW8</accession>
<keyword evidence="5 6" id="KW-0472">Membrane</keyword>
<dbReference type="EMBL" id="CP059066">
    <property type="protein sequence ID" value="QSQ08869.1"/>
    <property type="molecule type" value="Genomic_DNA"/>
</dbReference>
<feature type="transmembrane region" description="Helical" evidence="6">
    <location>
        <begin position="314"/>
        <end position="333"/>
    </location>
</feature>
<dbReference type="PANTHER" id="PTHR30294">
    <property type="entry name" value="MEMBRANE COMPONENT OF ABC TRANSPORTER YHHJ-RELATED"/>
    <property type="match status" value="1"/>
</dbReference>
<name>A0A8A0RMW8_9FIRM</name>
<organism evidence="8 9">
    <name type="scientific">Koleobacter methoxysyntrophicus</name>
    <dbReference type="NCBI Taxonomy" id="2751313"/>
    <lineage>
        <taxon>Bacteria</taxon>
        <taxon>Bacillati</taxon>
        <taxon>Bacillota</taxon>
        <taxon>Clostridia</taxon>
        <taxon>Koleobacterales</taxon>
        <taxon>Koleobacteraceae</taxon>
        <taxon>Koleobacter</taxon>
    </lineage>
</organism>
<keyword evidence="2" id="KW-1003">Cell membrane</keyword>
<dbReference type="GO" id="GO:0005886">
    <property type="term" value="C:plasma membrane"/>
    <property type="evidence" value="ECO:0007669"/>
    <property type="project" value="UniProtKB-SubCell"/>
</dbReference>
<evidence type="ECO:0000256" key="4">
    <source>
        <dbReference type="ARBA" id="ARBA00022989"/>
    </source>
</evidence>
<dbReference type="KEGG" id="kme:H0A61_01220"/>
<dbReference type="InterPro" id="IPR051449">
    <property type="entry name" value="ABC-2_transporter_component"/>
</dbReference>
<proteinExistence type="predicted"/>
<evidence type="ECO:0000259" key="7">
    <source>
        <dbReference type="Pfam" id="PF12698"/>
    </source>
</evidence>
<dbReference type="GO" id="GO:0140359">
    <property type="term" value="F:ABC-type transporter activity"/>
    <property type="evidence" value="ECO:0007669"/>
    <property type="project" value="InterPro"/>
</dbReference>
<evidence type="ECO:0000256" key="6">
    <source>
        <dbReference type="SAM" id="Phobius"/>
    </source>
</evidence>
<feature type="transmembrane region" description="Helical" evidence="6">
    <location>
        <begin position="206"/>
        <end position="225"/>
    </location>
</feature>
<evidence type="ECO:0000256" key="5">
    <source>
        <dbReference type="ARBA" id="ARBA00023136"/>
    </source>
</evidence>
<evidence type="ECO:0000313" key="8">
    <source>
        <dbReference type="EMBL" id="QSQ08869.1"/>
    </source>
</evidence>
<dbReference type="PANTHER" id="PTHR30294:SF38">
    <property type="entry name" value="TRANSPORT PERMEASE PROTEIN"/>
    <property type="match status" value="1"/>
</dbReference>